<feature type="transmembrane region" description="Helical" evidence="1">
    <location>
        <begin position="295"/>
        <end position="324"/>
    </location>
</feature>
<feature type="transmembrane region" description="Helical" evidence="1">
    <location>
        <begin position="198"/>
        <end position="218"/>
    </location>
</feature>
<name>A0ABT8M7K0_9EURY</name>
<feature type="transmembrane region" description="Helical" evidence="1">
    <location>
        <begin position="260"/>
        <end position="283"/>
    </location>
</feature>
<organism evidence="2 3">
    <name type="scientific">Methanoculleus frigidifontis</name>
    <dbReference type="NCBI Taxonomy" id="2584085"/>
    <lineage>
        <taxon>Archaea</taxon>
        <taxon>Methanobacteriati</taxon>
        <taxon>Methanobacteriota</taxon>
        <taxon>Stenosarchaea group</taxon>
        <taxon>Methanomicrobia</taxon>
        <taxon>Methanomicrobiales</taxon>
        <taxon>Methanomicrobiaceae</taxon>
        <taxon>Methanoculleus</taxon>
    </lineage>
</organism>
<gene>
    <name evidence="2" type="ORF">FGU65_03005</name>
</gene>
<dbReference type="Gene3D" id="2.60.120.380">
    <property type="match status" value="1"/>
</dbReference>
<protein>
    <recommendedName>
        <fullName evidence="4">DUF4198 domain-containing protein</fullName>
    </recommendedName>
</protein>
<keyword evidence="1" id="KW-0812">Transmembrane</keyword>
<reference evidence="2" key="1">
    <citation type="submission" date="2019-05" db="EMBL/GenBank/DDBJ databases">
        <title>Methanoculleus sp. FWC-SCC1, a methanogenic archaeon isolated from deep marine cold seep.</title>
        <authorList>
            <person name="Chen Y.-W."/>
            <person name="Chen S.-C."/>
            <person name="Teng N.-H."/>
            <person name="Lai M.-C."/>
        </authorList>
    </citation>
    <scope>NUCLEOTIDE SEQUENCE</scope>
    <source>
        <strain evidence="2">FWC-SCC1</strain>
    </source>
</reference>
<dbReference type="EMBL" id="VCYH01000002">
    <property type="protein sequence ID" value="MDN7023869.1"/>
    <property type="molecule type" value="Genomic_DNA"/>
</dbReference>
<dbReference type="Proteomes" id="UP001168338">
    <property type="component" value="Unassembled WGS sequence"/>
</dbReference>
<dbReference type="RefSeq" id="WP_301662955.1">
    <property type="nucleotide sequence ID" value="NZ_VCYH01000002.1"/>
</dbReference>
<keyword evidence="1" id="KW-1133">Transmembrane helix</keyword>
<accession>A0ABT8M7K0</accession>
<evidence type="ECO:0000313" key="2">
    <source>
        <dbReference type="EMBL" id="MDN7023869.1"/>
    </source>
</evidence>
<evidence type="ECO:0008006" key="4">
    <source>
        <dbReference type="Google" id="ProtNLM"/>
    </source>
</evidence>
<keyword evidence="3" id="KW-1185">Reference proteome</keyword>
<proteinExistence type="predicted"/>
<comment type="caution">
    <text evidence="2">The sequence shown here is derived from an EMBL/GenBank/DDBJ whole genome shotgun (WGS) entry which is preliminary data.</text>
</comment>
<sequence length="332" mass="34331">MTTRSGILGIIICCCILLPAVSAHVPIMVEGDTDRLSAATIIEDPTKSWVVYARLSGNDTVDYYRFRMEEGDLIRLSLQTPEEGAFAPGMVLMGAGITEAGAAPPAVTVPGGAGATAIPGTRPDQPFFEPFTPAKSYRTAEVSLAAPETGDYVVAVYATEGSGPYALAVGTREQYTLTEWLTIPLDVIAIHLWEGQSLAFILSPLAAVVALGVALIAWQRRGALSAFGWTAALAGLLYIGSGAMTLTQLVIALMGPPLTAAALVTLIAALIPILLGALMLAVGLRRSAGSRTDRIIVAVLGVLGLATWAGVLAGPVLAVIAAVLPASRKGKT</sequence>
<keyword evidence="1" id="KW-0472">Membrane</keyword>
<evidence type="ECO:0000313" key="3">
    <source>
        <dbReference type="Proteomes" id="UP001168338"/>
    </source>
</evidence>
<feature type="transmembrane region" description="Helical" evidence="1">
    <location>
        <begin position="230"/>
        <end position="254"/>
    </location>
</feature>
<evidence type="ECO:0000256" key="1">
    <source>
        <dbReference type="SAM" id="Phobius"/>
    </source>
</evidence>